<dbReference type="SUPFAM" id="SSF56300">
    <property type="entry name" value="Metallo-dependent phosphatases"/>
    <property type="match status" value="1"/>
</dbReference>
<dbReference type="GO" id="GO:0009166">
    <property type="term" value="P:nucleotide catabolic process"/>
    <property type="evidence" value="ECO:0007669"/>
    <property type="project" value="InterPro"/>
</dbReference>
<reference evidence="5 6" key="1">
    <citation type="submission" date="2019-08" db="EMBL/GenBank/DDBJ databases">
        <title>Lewinella sp. strain SSH13 Genome sequencing and assembly.</title>
        <authorList>
            <person name="Kim I."/>
        </authorList>
    </citation>
    <scope>NUCLEOTIDE SEQUENCE [LARGE SCALE GENOMIC DNA]</scope>
    <source>
        <strain evidence="5 6">SSH13</strain>
    </source>
</reference>
<dbReference type="OrthoDB" id="9801679at2"/>
<dbReference type="InterPro" id="IPR029052">
    <property type="entry name" value="Metallo-depent_PP-like"/>
</dbReference>
<dbReference type="Proteomes" id="UP000321907">
    <property type="component" value="Unassembled WGS sequence"/>
</dbReference>
<dbReference type="GO" id="GO:0008253">
    <property type="term" value="F:5'-nucleotidase activity"/>
    <property type="evidence" value="ECO:0007669"/>
    <property type="project" value="TreeGrafter"/>
</dbReference>
<dbReference type="InterPro" id="IPR036907">
    <property type="entry name" value="5'-Nucleotdase_C_sf"/>
</dbReference>
<evidence type="ECO:0000313" key="5">
    <source>
        <dbReference type="EMBL" id="TXF88878.1"/>
    </source>
</evidence>
<keyword evidence="2" id="KW-0378">Hydrolase</keyword>
<dbReference type="PANTHER" id="PTHR11575:SF24">
    <property type="entry name" value="5'-NUCLEOTIDASE"/>
    <property type="match status" value="1"/>
</dbReference>
<gene>
    <name evidence="5" type="ORF">FUA23_12495</name>
</gene>
<keyword evidence="6" id="KW-1185">Reference proteome</keyword>
<dbReference type="InterPro" id="IPR004843">
    <property type="entry name" value="Calcineurin-like_PHP"/>
</dbReference>
<dbReference type="InterPro" id="IPR008334">
    <property type="entry name" value="5'-Nucleotdase_C"/>
</dbReference>
<dbReference type="GO" id="GO:0000166">
    <property type="term" value="F:nucleotide binding"/>
    <property type="evidence" value="ECO:0007669"/>
    <property type="project" value="UniProtKB-KW"/>
</dbReference>
<comment type="similarity">
    <text evidence="2">Belongs to the 5'-nucleotidase family.</text>
</comment>
<evidence type="ECO:0000256" key="2">
    <source>
        <dbReference type="RuleBase" id="RU362119"/>
    </source>
</evidence>
<dbReference type="SUPFAM" id="SSF55816">
    <property type="entry name" value="5'-nucleotidase (syn. UDP-sugar hydrolase), C-terminal domain"/>
    <property type="match status" value="1"/>
</dbReference>
<accession>A0A5C7FD26</accession>
<feature type="domain" description="5'-Nucleotidase C-terminal" evidence="4">
    <location>
        <begin position="348"/>
        <end position="468"/>
    </location>
</feature>
<comment type="caution">
    <text evidence="5">The sequence shown here is derived from an EMBL/GenBank/DDBJ whole genome shotgun (WGS) entry which is preliminary data.</text>
</comment>
<keyword evidence="2" id="KW-0547">Nucleotide-binding</keyword>
<dbReference type="RefSeq" id="WP_147931086.1">
    <property type="nucleotide sequence ID" value="NZ_VOXD01000018.1"/>
</dbReference>
<proteinExistence type="inferred from homology"/>
<sequence>MKNYFLFLCLVFLAACNAPRMVTAPRSEPVDFIVLQLNDVYEIAPLEGGKAGGLARVATVRQELLNENSNVITVLAGDFLSPSFLGTMKIDNENGEREKIAGLQMVETLNAMGLDYVTFGNHEFDISDPALLEKRIAQSDFAWTVCNVNYVGENGGERAFLQGDKPVPPYIVHPITAGGQTIRLGILGVVLPFTQMPYLSYKDVNESFRQTLAELKPVSDLQLAITHNNLDEDIELAEKVPGVPLFLGGHEHANLSRYVGSTIITKADANAKTVYIHRVRFDPATGMTNVRSELKTIDDTIAEESKTKAVVDKWLGQVYGLMTDMGYDAEHVVMEMDEPLVCKEHLIRTSQTNYGQLTMASIARAFPGADLYALNSGSMRLDDNLFNTVTEYDVLRTFPYGGEFVTLEMPGDVVSKLLQTGMKTNYGEGGYLQLLGNNADGTSLNGAAIVPTQTYKVVMPAFMAAGNEANLGFLKDYLKDEPVATVKIEGKTVKNDLRDLVIDYMLTL</sequence>
<dbReference type="Pfam" id="PF02872">
    <property type="entry name" value="5_nucleotid_C"/>
    <property type="match status" value="1"/>
</dbReference>
<dbReference type="GO" id="GO:0030288">
    <property type="term" value="C:outer membrane-bounded periplasmic space"/>
    <property type="evidence" value="ECO:0007669"/>
    <property type="project" value="TreeGrafter"/>
</dbReference>
<dbReference type="Gene3D" id="3.60.21.10">
    <property type="match status" value="1"/>
</dbReference>
<dbReference type="EMBL" id="VOXD01000018">
    <property type="protein sequence ID" value="TXF88878.1"/>
    <property type="molecule type" value="Genomic_DNA"/>
</dbReference>
<evidence type="ECO:0000259" key="4">
    <source>
        <dbReference type="Pfam" id="PF02872"/>
    </source>
</evidence>
<dbReference type="PANTHER" id="PTHR11575">
    <property type="entry name" value="5'-NUCLEOTIDASE-RELATED"/>
    <property type="match status" value="1"/>
</dbReference>
<evidence type="ECO:0000313" key="6">
    <source>
        <dbReference type="Proteomes" id="UP000321907"/>
    </source>
</evidence>
<feature type="domain" description="Calcineurin-like phosphoesterase" evidence="3">
    <location>
        <begin position="34"/>
        <end position="253"/>
    </location>
</feature>
<dbReference type="PRINTS" id="PR01607">
    <property type="entry name" value="APYRASEFAMLY"/>
</dbReference>
<evidence type="ECO:0000256" key="1">
    <source>
        <dbReference type="ARBA" id="ARBA00022729"/>
    </source>
</evidence>
<dbReference type="PROSITE" id="PS51257">
    <property type="entry name" value="PROKAR_LIPOPROTEIN"/>
    <property type="match status" value="1"/>
</dbReference>
<dbReference type="GO" id="GO:0008768">
    <property type="term" value="F:UDP-sugar diphosphatase activity"/>
    <property type="evidence" value="ECO:0007669"/>
    <property type="project" value="TreeGrafter"/>
</dbReference>
<dbReference type="AlphaFoldDB" id="A0A5C7FD26"/>
<organism evidence="5 6">
    <name type="scientific">Neolewinella aurantiaca</name>
    <dbReference type="NCBI Taxonomy" id="2602767"/>
    <lineage>
        <taxon>Bacteria</taxon>
        <taxon>Pseudomonadati</taxon>
        <taxon>Bacteroidota</taxon>
        <taxon>Saprospiria</taxon>
        <taxon>Saprospirales</taxon>
        <taxon>Lewinellaceae</taxon>
        <taxon>Neolewinella</taxon>
    </lineage>
</organism>
<keyword evidence="1 2" id="KW-0732">Signal</keyword>
<dbReference type="Pfam" id="PF00149">
    <property type="entry name" value="Metallophos"/>
    <property type="match status" value="1"/>
</dbReference>
<feature type="signal peptide" evidence="2">
    <location>
        <begin position="1"/>
        <end position="17"/>
    </location>
</feature>
<name>A0A5C7FD26_9BACT</name>
<dbReference type="Gene3D" id="3.90.780.10">
    <property type="entry name" value="5'-Nucleotidase, C-terminal domain"/>
    <property type="match status" value="1"/>
</dbReference>
<protein>
    <submittedName>
        <fullName evidence="5">Bifunctional metallophosphatase/5'-nucleotidase</fullName>
    </submittedName>
</protein>
<evidence type="ECO:0000259" key="3">
    <source>
        <dbReference type="Pfam" id="PF00149"/>
    </source>
</evidence>
<feature type="chain" id="PRO_5023155631" evidence="2">
    <location>
        <begin position="18"/>
        <end position="508"/>
    </location>
</feature>
<dbReference type="InterPro" id="IPR006179">
    <property type="entry name" value="5_nucleotidase/apyrase"/>
</dbReference>